<proteinExistence type="predicted"/>
<evidence type="ECO:0000313" key="2">
    <source>
        <dbReference type="Proteomes" id="UP000449969"/>
    </source>
</evidence>
<keyword evidence="2" id="KW-1185">Reference proteome</keyword>
<reference evidence="1 2" key="1">
    <citation type="submission" date="2019-12" db="EMBL/GenBank/DDBJ databases">
        <title>Draft genome sequences Bradyrhizobium cajani AMBPC1010, Bradyrhizobium pachyrhizi AMBPC1040 and Bradyrhizobium yuanmingense ALSPC3051, three plant growth promoting strains isolated from nodules of Cajanus cajan L. in Dominican Republic.</title>
        <authorList>
            <person name="Flores-Felix J.D."/>
            <person name="Araujo J."/>
            <person name="Diaz-Alcantara C."/>
            <person name="Gonzalez-Andres F."/>
            <person name="Velazquez E."/>
        </authorList>
    </citation>
    <scope>NUCLEOTIDE SEQUENCE [LARGE SCALE GENOMIC DNA]</scope>
    <source>
        <strain evidence="1 2">1010</strain>
    </source>
</reference>
<dbReference type="SUPFAM" id="SSF55298">
    <property type="entry name" value="YjgF-like"/>
    <property type="match status" value="1"/>
</dbReference>
<dbReference type="CDD" id="cd00448">
    <property type="entry name" value="YjgF_YER057c_UK114_family"/>
    <property type="match status" value="1"/>
</dbReference>
<gene>
    <name evidence="1" type="ORF">GPL20_31120</name>
</gene>
<dbReference type="AlphaFoldDB" id="A0A844TEJ2"/>
<comment type="caution">
    <text evidence="1">The sequence shown here is derived from an EMBL/GenBank/DDBJ whole genome shotgun (WGS) entry which is preliminary data.</text>
</comment>
<name>A0A844TEJ2_9BRAD</name>
<dbReference type="OrthoDB" id="9815126at2"/>
<sequence length="130" mass="14098">MTAHTRRKSIHIGGFKHANPIPNACRIGNLVMSGVILGRDAAGAMPDSLDAQCANMFAHMKATVEAAGGTTDDIIKMTVWLKDRTQRGPVNVEWLKMFPDEHSRPARHALPMDSMDGGALVQCDFTAVID</sequence>
<dbReference type="Pfam" id="PF01042">
    <property type="entry name" value="Ribonuc_L-PSP"/>
    <property type="match status" value="1"/>
</dbReference>
<dbReference type="Gene3D" id="3.30.1330.40">
    <property type="entry name" value="RutC-like"/>
    <property type="match status" value="1"/>
</dbReference>
<dbReference type="EMBL" id="WQNE01000034">
    <property type="protein sequence ID" value="MVT77453.1"/>
    <property type="molecule type" value="Genomic_DNA"/>
</dbReference>
<accession>A0A844TEJ2</accession>
<dbReference type="InterPro" id="IPR006175">
    <property type="entry name" value="YjgF/YER057c/UK114"/>
</dbReference>
<protein>
    <submittedName>
        <fullName evidence="1">RidA family protein</fullName>
    </submittedName>
</protein>
<organism evidence="1 2">
    <name type="scientific">Bradyrhizobium cajani</name>
    <dbReference type="NCBI Taxonomy" id="1928661"/>
    <lineage>
        <taxon>Bacteria</taxon>
        <taxon>Pseudomonadati</taxon>
        <taxon>Pseudomonadota</taxon>
        <taxon>Alphaproteobacteria</taxon>
        <taxon>Hyphomicrobiales</taxon>
        <taxon>Nitrobacteraceae</taxon>
        <taxon>Bradyrhizobium</taxon>
    </lineage>
</organism>
<dbReference type="RefSeq" id="WP_157334955.1">
    <property type="nucleotide sequence ID" value="NZ_JANADL010000021.1"/>
</dbReference>
<dbReference type="Proteomes" id="UP000449969">
    <property type="component" value="Unassembled WGS sequence"/>
</dbReference>
<dbReference type="InterPro" id="IPR035959">
    <property type="entry name" value="RutC-like_sf"/>
</dbReference>
<evidence type="ECO:0000313" key="1">
    <source>
        <dbReference type="EMBL" id="MVT77453.1"/>
    </source>
</evidence>